<proteinExistence type="predicted"/>
<comment type="caution">
    <text evidence="1">The sequence shown here is derived from an EMBL/GenBank/DDBJ whole genome shotgun (WGS) entry which is preliminary data.</text>
</comment>
<name>A0A835N172_9ROSI</name>
<sequence>MASKNTKCCLTQSQKFSPLMIKTRSNSFLRARCEETSDPNASLKHSLSSPSSPSYTYTSVRDMIPCVKSNSRSSLSHGGSCSIHSPEDIAVSSEQCSGPEGCMVILKTCGFDC</sequence>
<protein>
    <submittedName>
        <fullName evidence="1">Uncharacterized protein</fullName>
    </submittedName>
</protein>
<evidence type="ECO:0000313" key="2">
    <source>
        <dbReference type="Proteomes" id="UP000657918"/>
    </source>
</evidence>
<keyword evidence="2" id="KW-1185">Reference proteome</keyword>
<dbReference type="OrthoDB" id="1700296at2759"/>
<gene>
    <name evidence="1" type="ORF">SADUNF_Sadunf04G0143800</name>
</gene>
<reference evidence="1 2" key="1">
    <citation type="submission" date="2020-10" db="EMBL/GenBank/DDBJ databases">
        <title>Plant Genome Project.</title>
        <authorList>
            <person name="Zhang R.-G."/>
        </authorList>
    </citation>
    <scope>NUCLEOTIDE SEQUENCE [LARGE SCALE GENOMIC DNA]</scope>
    <source>
        <strain evidence="1">FAFU-HL-1</strain>
        <tissue evidence="1">Leaf</tissue>
    </source>
</reference>
<organism evidence="1 2">
    <name type="scientific">Salix dunnii</name>
    <dbReference type="NCBI Taxonomy" id="1413687"/>
    <lineage>
        <taxon>Eukaryota</taxon>
        <taxon>Viridiplantae</taxon>
        <taxon>Streptophyta</taxon>
        <taxon>Embryophyta</taxon>
        <taxon>Tracheophyta</taxon>
        <taxon>Spermatophyta</taxon>
        <taxon>Magnoliopsida</taxon>
        <taxon>eudicotyledons</taxon>
        <taxon>Gunneridae</taxon>
        <taxon>Pentapetalae</taxon>
        <taxon>rosids</taxon>
        <taxon>fabids</taxon>
        <taxon>Malpighiales</taxon>
        <taxon>Salicaceae</taxon>
        <taxon>Saliceae</taxon>
        <taxon>Salix</taxon>
    </lineage>
</organism>
<evidence type="ECO:0000313" key="1">
    <source>
        <dbReference type="EMBL" id="KAF9684680.1"/>
    </source>
</evidence>
<dbReference type="EMBL" id="JADGMS010000004">
    <property type="protein sequence ID" value="KAF9684680.1"/>
    <property type="molecule type" value="Genomic_DNA"/>
</dbReference>
<dbReference type="Proteomes" id="UP000657918">
    <property type="component" value="Chromosome 4"/>
</dbReference>
<dbReference type="AlphaFoldDB" id="A0A835N172"/>
<accession>A0A835N172</accession>